<organism evidence="1 2">
    <name type="scientific">Macrococcoides caseolyticum</name>
    <dbReference type="NCBI Taxonomy" id="69966"/>
    <lineage>
        <taxon>Bacteria</taxon>
        <taxon>Bacillati</taxon>
        <taxon>Bacillota</taxon>
        <taxon>Bacilli</taxon>
        <taxon>Bacillales</taxon>
        <taxon>Staphylococcaceae</taxon>
        <taxon>Macrococcoides</taxon>
    </lineage>
</organism>
<evidence type="ECO:0000313" key="1">
    <source>
        <dbReference type="EMBL" id="PKE26898.1"/>
    </source>
</evidence>
<gene>
    <name evidence="1" type="ORF">CW686_02970</name>
</gene>
<proteinExistence type="predicted"/>
<accession>A0A855GSX4</accession>
<dbReference type="EMBL" id="PIXC01000004">
    <property type="protein sequence ID" value="PKE26898.1"/>
    <property type="molecule type" value="Genomic_DNA"/>
</dbReference>
<name>A0A855GSX4_9STAP</name>
<reference evidence="1 2" key="1">
    <citation type="submission" date="2017-12" db="EMBL/GenBank/DDBJ databases">
        <title>Genomics of Macrococcus caseolyticus.</title>
        <authorList>
            <person name="MacFadyen A.C."/>
            <person name="Paterson G.K."/>
        </authorList>
    </citation>
    <scope>NUCLEOTIDE SEQUENCE [LARGE SCALE GENOMIC DNA]</scope>
    <source>
        <strain evidence="1 2">5788_EF188</strain>
    </source>
</reference>
<dbReference type="AlphaFoldDB" id="A0A855GSX4"/>
<evidence type="ECO:0000313" key="2">
    <source>
        <dbReference type="Proteomes" id="UP000233482"/>
    </source>
</evidence>
<dbReference type="Proteomes" id="UP000233482">
    <property type="component" value="Unassembled WGS sequence"/>
</dbReference>
<protein>
    <submittedName>
        <fullName evidence="1">Uncharacterized protein</fullName>
    </submittedName>
</protein>
<comment type="caution">
    <text evidence="1">The sequence shown here is derived from an EMBL/GenBank/DDBJ whole genome shotgun (WGS) entry which is preliminary data.</text>
</comment>
<sequence length="116" mass="13421">MLKQETLELDAKMSQEHLDVLNIIKECKDDAITRKQIVALLGKDATYFRQLNIIINDLVVIFKEPIGSASNSLRNGYFYCRSKEDFYFAKASLYSRVSSIGDRLEVIRELEKARKQ</sequence>
<dbReference type="RefSeq" id="WP_101041978.1">
    <property type="nucleotide sequence ID" value="NZ_CP073801.1"/>
</dbReference>